<keyword evidence="3" id="KW-1185">Reference proteome</keyword>
<sequence>MTFASLVFDVPRSTSHSHSHTTLRPGADNCLGSPTSTTTTTAITTTAARLASLAACQHGPIAPFPVGTIDLRASLAPGPRTRPLKNEPAPKHAAGLADFVLALSPVPVGATAAAATHR</sequence>
<evidence type="ECO:0000313" key="2">
    <source>
        <dbReference type="EMBL" id="KAF6833521.1"/>
    </source>
</evidence>
<dbReference type="EMBL" id="WIGM01000215">
    <property type="protein sequence ID" value="KAF6833521.1"/>
    <property type="molecule type" value="Genomic_DNA"/>
</dbReference>
<proteinExistence type="predicted"/>
<comment type="caution">
    <text evidence="2">The sequence shown here is derived from an EMBL/GenBank/DDBJ whole genome shotgun (WGS) entry which is preliminary data.</text>
</comment>
<reference evidence="2" key="1">
    <citation type="journal article" date="2020" name="Phytopathology">
        <title>Genome Sequence Resources of Colletotrichum truncatum, C. plurivorum, C. musicola, and C. sojae: Four Species Pathogenic to Soybean (Glycine max).</title>
        <authorList>
            <person name="Rogerio F."/>
            <person name="Boufleur T.R."/>
            <person name="Ciampi-Guillardi M."/>
            <person name="Sukno S.A."/>
            <person name="Thon M.R."/>
            <person name="Massola Junior N.S."/>
            <person name="Baroncelli R."/>
        </authorList>
    </citation>
    <scope>NUCLEOTIDE SEQUENCE</scope>
    <source>
        <strain evidence="2">LFN0074</strain>
    </source>
</reference>
<evidence type="ECO:0000256" key="1">
    <source>
        <dbReference type="SAM" id="MobiDB-lite"/>
    </source>
</evidence>
<dbReference type="Proteomes" id="UP000639643">
    <property type="component" value="Unassembled WGS sequence"/>
</dbReference>
<evidence type="ECO:0000313" key="3">
    <source>
        <dbReference type="Proteomes" id="UP000639643"/>
    </source>
</evidence>
<name>A0A8H6NIA8_9PEZI</name>
<protein>
    <submittedName>
        <fullName evidence="2">Uncharacterized protein</fullName>
    </submittedName>
</protein>
<gene>
    <name evidence="2" type="ORF">CMUS01_06540</name>
</gene>
<dbReference type="AlphaFoldDB" id="A0A8H6NIA8"/>
<organism evidence="2 3">
    <name type="scientific">Colletotrichum musicola</name>
    <dbReference type="NCBI Taxonomy" id="2175873"/>
    <lineage>
        <taxon>Eukaryota</taxon>
        <taxon>Fungi</taxon>
        <taxon>Dikarya</taxon>
        <taxon>Ascomycota</taxon>
        <taxon>Pezizomycotina</taxon>
        <taxon>Sordariomycetes</taxon>
        <taxon>Hypocreomycetidae</taxon>
        <taxon>Glomerellales</taxon>
        <taxon>Glomerellaceae</taxon>
        <taxon>Colletotrichum</taxon>
        <taxon>Colletotrichum orchidearum species complex</taxon>
    </lineage>
</organism>
<accession>A0A8H6NIA8</accession>
<feature type="region of interest" description="Disordered" evidence="1">
    <location>
        <begin position="13"/>
        <end position="36"/>
    </location>
</feature>